<dbReference type="NCBIfam" id="NF033206">
    <property type="entry name" value="ScyE_fam"/>
    <property type="match status" value="1"/>
</dbReference>
<evidence type="ECO:0000256" key="1">
    <source>
        <dbReference type="SAM" id="SignalP"/>
    </source>
</evidence>
<gene>
    <name evidence="2" type="ORF">FHG12_01900</name>
</gene>
<feature type="chain" id="PRO_5022823666" evidence="1">
    <location>
        <begin position="24"/>
        <end position="330"/>
    </location>
</feature>
<evidence type="ECO:0000313" key="2">
    <source>
        <dbReference type="EMBL" id="QDA58929.1"/>
    </source>
</evidence>
<dbReference type="OrthoDB" id="928769at2"/>
<dbReference type="Gene3D" id="2.130.10.10">
    <property type="entry name" value="YVTN repeat-like/Quinoprotein amine dehydrogenase"/>
    <property type="match status" value="1"/>
</dbReference>
<dbReference type="EMBL" id="CP040896">
    <property type="protein sequence ID" value="QDA58929.1"/>
    <property type="molecule type" value="Genomic_DNA"/>
</dbReference>
<keyword evidence="3" id="KW-1185">Reference proteome</keyword>
<protein>
    <submittedName>
        <fullName evidence="2">ScyD/ScyE family protein</fullName>
    </submittedName>
</protein>
<dbReference type="RefSeq" id="WP_139514004.1">
    <property type="nucleotide sequence ID" value="NZ_CP040896.1"/>
</dbReference>
<dbReference type="PROSITE" id="PS51257">
    <property type="entry name" value="PROKAR_LIPOPROTEIN"/>
    <property type="match status" value="1"/>
</dbReference>
<dbReference type="InterPro" id="IPR048031">
    <property type="entry name" value="ScyD/ScyE-like"/>
</dbReference>
<dbReference type="Proteomes" id="UP000305398">
    <property type="component" value="Chromosome"/>
</dbReference>
<dbReference type="InterPro" id="IPR015943">
    <property type="entry name" value="WD40/YVTN_repeat-like_dom_sf"/>
</dbReference>
<feature type="signal peptide" evidence="1">
    <location>
        <begin position="1"/>
        <end position="23"/>
    </location>
</feature>
<organism evidence="2 3">
    <name type="scientific">Hymenobacter jejuensis</name>
    <dbReference type="NCBI Taxonomy" id="2502781"/>
    <lineage>
        <taxon>Bacteria</taxon>
        <taxon>Pseudomonadati</taxon>
        <taxon>Bacteroidota</taxon>
        <taxon>Cytophagia</taxon>
        <taxon>Cytophagales</taxon>
        <taxon>Hymenobacteraceae</taxon>
        <taxon>Hymenobacter</taxon>
    </lineage>
</organism>
<sequence length="330" mass="35129">MPHKHLLVSAFLLLTLLVTSCQNDDLGSLFPNQKTIITDDLTLPIGLSVDGKGRIWVSETGTGNNDAQISVVTQDGQVYPAFTGFASAVSQGGELGGIGHVLYKDGILYILEGGTGKLYRADVSAYKPGDPTRSAQSLASEDIGTFVRSQNLSTPIDSDIYDLTFGPDGDLYIADAGANAIIRRKKDTGALSVFAKIPNINPQVQSVPTGIVFDGNRFLVSTLTGFPFSTGAAKIVQVTLNGTVSDYRTGFTMLTNLALTTKNIPVVTEYAQFSLTPPAVGFVPKSGRVATETGTTLRGSLEQPTDIERVGEHTYYVLGHGDGTIQRLTY</sequence>
<proteinExistence type="predicted"/>
<accession>A0A5B7ZVU4</accession>
<name>A0A5B7ZVU4_9BACT</name>
<dbReference type="AlphaFoldDB" id="A0A5B7ZVU4"/>
<evidence type="ECO:0000313" key="3">
    <source>
        <dbReference type="Proteomes" id="UP000305398"/>
    </source>
</evidence>
<reference evidence="2 3" key="1">
    <citation type="submission" date="2019-06" db="EMBL/GenBank/DDBJ databases">
        <authorList>
            <person name="Srinivasan S."/>
        </authorList>
    </citation>
    <scope>NUCLEOTIDE SEQUENCE [LARGE SCALE GENOMIC DNA]</scope>
    <source>
        <strain evidence="2 3">17J68-5</strain>
    </source>
</reference>
<dbReference type="KEGG" id="hyj:FHG12_01900"/>
<keyword evidence="1" id="KW-0732">Signal</keyword>
<dbReference type="SUPFAM" id="SSF101898">
    <property type="entry name" value="NHL repeat"/>
    <property type="match status" value="1"/>
</dbReference>